<dbReference type="Proteomes" id="UP000789570">
    <property type="component" value="Unassembled WGS sequence"/>
</dbReference>
<keyword evidence="5" id="KW-0862">Zinc</keyword>
<feature type="compositionally biased region" description="Basic and acidic residues" evidence="9">
    <location>
        <begin position="190"/>
        <end position="200"/>
    </location>
</feature>
<feature type="compositionally biased region" description="Polar residues" evidence="9">
    <location>
        <begin position="236"/>
        <end position="246"/>
    </location>
</feature>
<feature type="compositionally biased region" description="Basic and acidic residues" evidence="9">
    <location>
        <begin position="248"/>
        <end position="266"/>
    </location>
</feature>
<gene>
    <name evidence="11" type="ORF">FCALED_LOCUS8734</name>
</gene>
<comment type="caution">
    <text evidence="11">The sequence shown here is derived from an EMBL/GenBank/DDBJ whole genome shotgun (WGS) entry which is preliminary data.</text>
</comment>
<dbReference type="PROSITE" id="PS51804">
    <property type="entry name" value="ZF_C2HC_LYAR"/>
    <property type="match status" value="2"/>
</dbReference>
<keyword evidence="6" id="KW-0539">Nucleus</keyword>
<feature type="compositionally biased region" description="Basic and acidic residues" evidence="9">
    <location>
        <begin position="83"/>
        <end position="105"/>
    </location>
</feature>
<feature type="compositionally biased region" description="Basic and acidic residues" evidence="9">
    <location>
        <begin position="301"/>
        <end position="319"/>
    </location>
</feature>
<evidence type="ECO:0000259" key="10">
    <source>
        <dbReference type="Pfam" id="PF08790"/>
    </source>
</evidence>
<dbReference type="EMBL" id="CAJVPQ010002647">
    <property type="protein sequence ID" value="CAG8604077.1"/>
    <property type="molecule type" value="Genomic_DNA"/>
</dbReference>
<keyword evidence="3" id="KW-0677">Repeat</keyword>
<evidence type="ECO:0000256" key="1">
    <source>
        <dbReference type="ARBA" id="ARBA00004123"/>
    </source>
</evidence>
<proteinExistence type="inferred from homology"/>
<dbReference type="GO" id="GO:0005730">
    <property type="term" value="C:nucleolus"/>
    <property type="evidence" value="ECO:0007669"/>
    <property type="project" value="TreeGrafter"/>
</dbReference>
<evidence type="ECO:0000256" key="9">
    <source>
        <dbReference type="SAM" id="MobiDB-lite"/>
    </source>
</evidence>
<dbReference type="InterPro" id="IPR014898">
    <property type="entry name" value="Znf_C2H2_LYAR"/>
</dbReference>
<feature type="compositionally biased region" description="Polar residues" evidence="9">
    <location>
        <begin position="328"/>
        <end position="341"/>
    </location>
</feature>
<dbReference type="AlphaFoldDB" id="A0A9N9GE85"/>
<accession>A0A9N9GE85</accession>
<feature type="compositionally biased region" description="Polar residues" evidence="9">
    <location>
        <begin position="207"/>
        <end position="216"/>
    </location>
</feature>
<evidence type="ECO:0000313" key="12">
    <source>
        <dbReference type="Proteomes" id="UP000789570"/>
    </source>
</evidence>
<keyword evidence="2" id="KW-0479">Metal-binding</keyword>
<feature type="non-terminal residue" evidence="11">
    <location>
        <position position="472"/>
    </location>
</feature>
<dbReference type="PANTHER" id="PTHR13100:SF10">
    <property type="entry name" value="CELL GROWTH-REGULATING NUCLEOLAR PROTEIN"/>
    <property type="match status" value="1"/>
</dbReference>
<dbReference type="GO" id="GO:0006364">
    <property type="term" value="P:rRNA processing"/>
    <property type="evidence" value="ECO:0007669"/>
    <property type="project" value="TreeGrafter"/>
</dbReference>
<keyword evidence="12" id="KW-1185">Reference proteome</keyword>
<feature type="domain" description="Zinc finger C2H2 LYAR-type" evidence="10">
    <location>
        <begin position="30"/>
        <end position="57"/>
    </location>
</feature>
<feature type="region of interest" description="Disordered" evidence="9">
    <location>
        <begin position="124"/>
        <end position="149"/>
    </location>
</feature>
<feature type="compositionally biased region" description="Basic and acidic residues" evidence="9">
    <location>
        <begin position="128"/>
        <end position="141"/>
    </location>
</feature>
<keyword evidence="4 8" id="KW-0863">Zinc-finger</keyword>
<feature type="compositionally biased region" description="Polar residues" evidence="9">
    <location>
        <begin position="285"/>
        <end position="299"/>
    </location>
</feature>
<evidence type="ECO:0000256" key="7">
    <source>
        <dbReference type="ARBA" id="ARBA00061084"/>
    </source>
</evidence>
<feature type="region of interest" description="Disordered" evidence="9">
    <location>
        <begin position="364"/>
        <end position="405"/>
    </location>
</feature>
<dbReference type="GO" id="GO:0000122">
    <property type="term" value="P:negative regulation of transcription by RNA polymerase II"/>
    <property type="evidence" value="ECO:0007669"/>
    <property type="project" value="TreeGrafter"/>
</dbReference>
<evidence type="ECO:0000313" key="11">
    <source>
        <dbReference type="EMBL" id="CAG8604077.1"/>
    </source>
</evidence>
<evidence type="ECO:0000256" key="3">
    <source>
        <dbReference type="ARBA" id="ARBA00022737"/>
    </source>
</evidence>
<comment type="similarity">
    <text evidence="7">Belongs to the UPF0743 family.</text>
</comment>
<dbReference type="Gene3D" id="3.30.1490.490">
    <property type="match status" value="1"/>
</dbReference>
<organism evidence="11 12">
    <name type="scientific">Funneliformis caledonium</name>
    <dbReference type="NCBI Taxonomy" id="1117310"/>
    <lineage>
        <taxon>Eukaryota</taxon>
        <taxon>Fungi</taxon>
        <taxon>Fungi incertae sedis</taxon>
        <taxon>Mucoromycota</taxon>
        <taxon>Glomeromycotina</taxon>
        <taxon>Glomeromycetes</taxon>
        <taxon>Glomerales</taxon>
        <taxon>Glomeraceae</taxon>
        <taxon>Funneliformis</taxon>
    </lineage>
</organism>
<dbReference type="FunFam" id="3.30.1490.490:FF:000001">
    <property type="entry name" value="cell growth-regulating nucleolar protein-like"/>
    <property type="match status" value="1"/>
</dbReference>
<reference evidence="11" key="1">
    <citation type="submission" date="2021-06" db="EMBL/GenBank/DDBJ databases">
        <authorList>
            <person name="Kallberg Y."/>
            <person name="Tangrot J."/>
            <person name="Rosling A."/>
        </authorList>
    </citation>
    <scope>NUCLEOTIDE SEQUENCE</scope>
    <source>
        <strain evidence="11">UK204</strain>
    </source>
</reference>
<protein>
    <submittedName>
        <fullName evidence="11">13530_t:CDS:1</fullName>
    </submittedName>
</protein>
<feature type="compositionally biased region" description="Basic and acidic residues" evidence="9">
    <location>
        <begin position="393"/>
        <end position="405"/>
    </location>
</feature>
<dbReference type="OrthoDB" id="21474at2759"/>
<evidence type="ECO:0000256" key="2">
    <source>
        <dbReference type="ARBA" id="ARBA00022723"/>
    </source>
</evidence>
<evidence type="ECO:0000256" key="4">
    <source>
        <dbReference type="ARBA" id="ARBA00022771"/>
    </source>
</evidence>
<dbReference type="GO" id="GO:0008270">
    <property type="term" value="F:zinc ion binding"/>
    <property type="evidence" value="ECO:0007669"/>
    <property type="project" value="UniProtKB-KW"/>
</dbReference>
<evidence type="ECO:0000256" key="5">
    <source>
        <dbReference type="ARBA" id="ARBA00022833"/>
    </source>
</evidence>
<evidence type="ECO:0000256" key="6">
    <source>
        <dbReference type="ARBA" id="ARBA00023242"/>
    </source>
</evidence>
<dbReference type="InterPro" id="IPR039999">
    <property type="entry name" value="LYAR"/>
</dbReference>
<dbReference type="Pfam" id="PF08790">
    <property type="entry name" value="zf-LYAR"/>
    <property type="match status" value="1"/>
</dbReference>
<comment type="subcellular location">
    <subcellularLocation>
        <location evidence="1">Nucleus</location>
    </subcellularLocation>
</comment>
<dbReference type="PANTHER" id="PTHR13100">
    <property type="entry name" value="CELL GROWTH-REGULATING NUCLEOLAR PROTEIN LYAR"/>
    <property type="match status" value="1"/>
</dbReference>
<sequence>MVSFSCDSCSDIIKKPKLVQHTARCPSAQFTCIDCSTTFAGKSYLKHIKCISEAEKYQKSLYKGNKKGTQDQLHKTKQLNSDNKSREVSDERNDNNKNDSLEREKEGAKGVLIIDFDHKKVKTADTAAKQENDNKNEDGPIKDNATGLDEVNEAQIVQIEKEIETPKIDSNFKIENKKDGDGDATMAGISKKECNLDKTGNKKKNSRSSGNINSNDIEGEESKKDNDVDAMMKGSNDVNEVQSAQTEKVIKTPKKESNTVKLDKSNNKKRKERNGKRDSDDDATMTDSNEVNEVQSIQTEKIIETPKKESNTEKLDKSSNKKKKKGRNSLTHNNSTDNVQDGETKRVSMIQSVSSIEVLKKEISDKKDRKRKSIDPVLPEKNELETPTNKKQKNNDKTKDKKNAKFVHEKDSTHDLISIPAAIKKIFKSDERLEEMVVRELIPNSNLSENELRESFLENIVLTMKDGNIILK</sequence>
<feature type="region of interest" description="Disordered" evidence="9">
    <location>
        <begin position="174"/>
        <end position="348"/>
    </location>
</feature>
<dbReference type="InterPro" id="IPR036236">
    <property type="entry name" value="Znf_C2H2_sf"/>
</dbReference>
<evidence type="ECO:0000256" key="8">
    <source>
        <dbReference type="PROSITE-ProRule" id="PRU01145"/>
    </source>
</evidence>
<dbReference type="GO" id="GO:0003677">
    <property type="term" value="F:DNA binding"/>
    <property type="evidence" value="ECO:0007669"/>
    <property type="project" value="InterPro"/>
</dbReference>
<feature type="region of interest" description="Disordered" evidence="9">
    <location>
        <begin position="63"/>
        <end position="105"/>
    </location>
</feature>
<name>A0A9N9GE85_9GLOM</name>
<dbReference type="SUPFAM" id="SSF57667">
    <property type="entry name" value="beta-beta-alpha zinc fingers"/>
    <property type="match status" value="2"/>
</dbReference>